<keyword evidence="1" id="KW-0472">Membrane</keyword>
<dbReference type="AlphaFoldDB" id="A0AAW9V758"/>
<organism evidence="2 3">
    <name type="scientific">Providencia alcalifaciens</name>
    <dbReference type="NCBI Taxonomy" id="126385"/>
    <lineage>
        <taxon>Bacteria</taxon>
        <taxon>Pseudomonadati</taxon>
        <taxon>Pseudomonadota</taxon>
        <taxon>Gammaproteobacteria</taxon>
        <taxon>Enterobacterales</taxon>
        <taxon>Morganellaceae</taxon>
        <taxon>Providencia</taxon>
    </lineage>
</organism>
<evidence type="ECO:0000313" key="2">
    <source>
        <dbReference type="EMBL" id="MTC33596.1"/>
    </source>
</evidence>
<keyword evidence="1" id="KW-1133">Transmembrane helix</keyword>
<keyword evidence="1" id="KW-0812">Transmembrane</keyword>
<name>A0AAW9V758_9GAMM</name>
<feature type="transmembrane region" description="Helical" evidence="1">
    <location>
        <begin position="7"/>
        <end position="29"/>
    </location>
</feature>
<feature type="transmembrane region" description="Helical" evidence="1">
    <location>
        <begin position="49"/>
        <end position="70"/>
    </location>
</feature>
<gene>
    <name evidence="2" type="ORF">GKR67_03070</name>
</gene>
<dbReference type="Proteomes" id="UP000449944">
    <property type="component" value="Unassembled WGS sequence"/>
</dbReference>
<dbReference type="EMBL" id="WLUB01000008">
    <property type="protein sequence ID" value="MTC33596.1"/>
    <property type="molecule type" value="Genomic_DNA"/>
</dbReference>
<sequence>MLQQKNLIFCSFAHILFTFCDFVDFLSALRLKHQQQPLTIIHYNLGSKASLLSFISLIASFLSTITVFLLF</sequence>
<protein>
    <submittedName>
        <fullName evidence="2">Uncharacterized protein</fullName>
    </submittedName>
</protein>
<comment type="caution">
    <text evidence="2">The sequence shown here is derived from an EMBL/GenBank/DDBJ whole genome shotgun (WGS) entry which is preliminary data.</text>
</comment>
<evidence type="ECO:0000256" key="1">
    <source>
        <dbReference type="SAM" id="Phobius"/>
    </source>
</evidence>
<reference evidence="2 3" key="1">
    <citation type="submission" date="2019-10" db="EMBL/GenBank/DDBJ databases">
        <title>Comparative genomic analysis of Providencia.</title>
        <authorList>
            <person name="Yuan C."/>
            <person name="Wei Y."/>
            <person name="Yin Z."/>
        </authorList>
    </citation>
    <scope>NUCLEOTIDE SEQUENCE [LARGE SCALE GENOMIC DNA]</scope>
    <source>
        <strain evidence="3">wls1934</strain>
    </source>
</reference>
<evidence type="ECO:0000313" key="3">
    <source>
        <dbReference type="Proteomes" id="UP000449944"/>
    </source>
</evidence>
<proteinExistence type="predicted"/>
<accession>A0AAW9V758</accession>